<dbReference type="InterPro" id="IPR002347">
    <property type="entry name" value="SDR_fam"/>
</dbReference>
<evidence type="ECO:0000313" key="4">
    <source>
        <dbReference type="Proteomes" id="UP000199306"/>
    </source>
</evidence>
<name>A0A1I5LYG3_9BACT</name>
<organism evidence="3 4">
    <name type="scientific">Pseudarcicella hirudinis</name>
    <dbReference type="NCBI Taxonomy" id="1079859"/>
    <lineage>
        <taxon>Bacteria</taxon>
        <taxon>Pseudomonadati</taxon>
        <taxon>Bacteroidota</taxon>
        <taxon>Cytophagia</taxon>
        <taxon>Cytophagales</taxon>
        <taxon>Flectobacillaceae</taxon>
        <taxon>Pseudarcicella</taxon>
    </lineage>
</organism>
<dbReference type="STRING" id="1079859.SAMN04515674_10120"/>
<dbReference type="Proteomes" id="UP000199306">
    <property type="component" value="Unassembled WGS sequence"/>
</dbReference>
<accession>A0A1I5LYG3</accession>
<evidence type="ECO:0000256" key="1">
    <source>
        <dbReference type="ARBA" id="ARBA00006484"/>
    </source>
</evidence>
<dbReference type="Gene3D" id="3.40.50.720">
    <property type="entry name" value="NAD(P)-binding Rossmann-like Domain"/>
    <property type="match status" value="1"/>
</dbReference>
<protein>
    <submittedName>
        <fullName evidence="3">NAD(P)-dependent dehydrogenase, short-chain alcohol dehydrogenase family</fullName>
    </submittedName>
</protein>
<dbReference type="OrthoDB" id="655838at2"/>
<dbReference type="EMBL" id="FOXH01000001">
    <property type="protein sequence ID" value="SFP02282.1"/>
    <property type="molecule type" value="Genomic_DNA"/>
</dbReference>
<dbReference type="SUPFAM" id="SSF51735">
    <property type="entry name" value="NAD(P)-binding Rossmann-fold domains"/>
    <property type="match status" value="1"/>
</dbReference>
<sequence>MKSQLLSGKITVVVGGTSAIGMGIVRSLLEENATVIVPSNSADEIAVLKDYLSVLHTGKLVSILTDIFDYDKVTDIAEDVFEEFGRIDLVVTAFENNFCDLPLTEIEITDWQKILDEKITAHFVVGRVSLHLMKEQGGGVFVNVCDLDVTRFKPDSSLSKIAEEGQEKLSVIFSREVKPYNIRYYHLMVNNVVTRKKSSVLLGKQGRISPEMIGNHIVKLYHKQVENPDDLFQQFLGRQLSSSEGQLLQQLL</sequence>
<comment type="similarity">
    <text evidence="1">Belongs to the short-chain dehydrogenases/reductases (SDR) family.</text>
</comment>
<evidence type="ECO:0000256" key="2">
    <source>
        <dbReference type="ARBA" id="ARBA00023002"/>
    </source>
</evidence>
<dbReference type="RefSeq" id="WP_092010311.1">
    <property type="nucleotide sequence ID" value="NZ_FOXH01000001.1"/>
</dbReference>
<dbReference type="InterPro" id="IPR036291">
    <property type="entry name" value="NAD(P)-bd_dom_sf"/>
</dbReference>
<dbReference type="Pfam" id="PF00106">
    <property type="entry name" value="adh_short"/>
    <property type="match status" value="1"/>
</dbReference>
<proteinExistence type="inferred from homology"/>
<reference evidence="3 4" key="1">
    <citation type="submission" date="2016-10" db="EMBL/GenBank/DDBJ databases">
        <authorList>
            <person name="de Groot N.N."/>
        </authorList>
    </citation>
    <scope>NUCLEOTIDE SEQUENCE [LARGE SCALE GENOMIC DNA]</scope>
    <source>
        <strain evidence="4">E92,LMG 26720,CCM 7988</strain>
    </source>
</reference>
<dbReference type="AlphaFoldDB" id="A0A1I5LYG3"/>
<evidence type="ECO:0000313" key="3">
    <source>
        <dbReference type="EMBL" id="SFP02282.1"/>
    </source>
</evidence>
<gene>
    <name evidence="3" type="ORF">SAMN04515674_10120</name>
</gene>
<dbReference type="PANTHER" id="PTHR43669:SF3">
    <property type="entry name" value="ALCOHOL DEHYDROGENASE, PUTATIVE (AFU_ORTHOLOGUE AFUA_3G03445)-RELATED"/>
    <property type="match status" value="1"/>
</dbReference>
<keyword evidence="4" id="KW-1185">Reference proteome</keyword>
<dbReference type="PANTHER" id="PTHR43669">
    <property type="entry name" value="5-KETO-D-GLUCONATE 5-REDUCTASE"/>
    <property type="match status" value="1"/>
</dbReference>
<dbReference type="CDD" id="cd05233">
    <property type="entry name" value="SDR_c"/>
    <property type="match status" value="1"/>
</dbReference>
<dbReference type="GO" id="GO:0016491">
    <property type="term" value="F:oxidoreductase activity"/>
    <property type="evidence" value="ECO:0007669"/>
    <property type="project" value="UniProtKB-KW"/>
</dbReference>
<keyword evidence="2" id="KW-0560">Oxidoreductase</keyword>